<evidence type="ECO:0000256" key="1">
    <source>
        <dbReference type="ARBA" id="ARBA00023172"/>
    </source>
</evidence>
<comment type="caution">
    <text evidence="2">The sequence shown here is derived from an EMBL/GenBank/DDBJ whole genome shotgun (WGS) entry which is preliminary data.</text>
</comment>
<keyword evidence="1" id="KW-0233">DNA recombination</keyword>
<dbReference type="PANTHER" id="PTHR34605">
    <property type="entry name" value="PHAGE_INTEGRASE DOMAIN-CONTAINING PROTEIN"/>
    <property type="match status" value="1"/>
</dbReference>
<dbReference type="Gene3D" id="1.10.443.10">
    <property type="entry name" value="Intergrase catalytic core"/>
    <property type="match status" value="1"/>
</dbReference>
<evidence type="ECO:0000313" key="3">
    <source>
        <dbReference type="Proteomes" id="UP000565441"/>
    </source>
</evidence>
<dbReference type="GO" id="GO:0006310">
    <property type="term" value="P:DNA recombination"/>
    <property type="evidence" value="ECO:0007669"/>
    <property type="project" value="UniProtKB-KW"/>
</dbReference>
<dbReference type="Proteomes" id="UP000565441">
    <property type="component" value="Unassembled WGS sequence"/>
</dbReference>
<dbReference type="GO" id="GO:0015074">
    <property type="term" value="P:DNA integration"/>
    <property type="evidence" value="ECO:0007669"/>
    <property type="project" value="InterPro"/>
</dbReference>
<dbReference type="InterPro" id="IPR013762">
    <property type="entry name" value="Integrase-like_cat_sf"/>
</dbReference>
<dbReference type="AlphaFoldDB" id="A0A8H5HEF7"/>
<dbReference type="PANTHER" id="PTHR34605:SF3">
    <property type="entry name" value="P CELL-TYPE AGGLUTINATION PROTEIN MAP4-LIKE-RELATED"/>
    <property type="match status" value="1"/>
</dbReference>
<gene>
    <name evidence="2" type="ORF">D9615_005586</name>
</gene>
<dbReference type="OrthoDB" id="3266428at2759"/>
<sequence length="254" mass="28161">MPVAVKQGVTKLVPESSKLPPKPLATLAHMHALFDGLDMSNAFDAAVWGIASVAFWSCCRLGELVVPTASKFDPQFHATRGTGVRFGHSSNGTQTMSFRIRWSETSGFRGAKIIGVDNDEITSSVLALQHHLRANSSIPAHVPLFAYETTEGTWAHMTCDIFLRRCNSVWRSLGFDELSGHCFCVGGTTEYVLHGTAPEMVQALGRWCSQAFMDYWWKIDSILPTFLSGSVLSSRHKLLRSSTEKFRRKHGLSR</sequence>
<proteinExistence type="predicted"/>
<name>A0A8H5HEF7_9AGAR</name>
<protein>
    <submittedName>
        <fullName evidence="2">Uncharacterized protein</fullName>
    </submittedName>
</protein>
<dbReference type="SUPFAM" id="SSF56349">
    <property type="entry name" value="DNA breaking-rejoining enzymes"/>
    <property type="match status" value="1"/>
</dbReference>
<organism evidence="2 3">
    <name type="scientific">Tricholomella constricta</name>
    <dbReference type="NCBI Taxonomy" id="117010"/>
    <lineage>
        <taxon>Eukaryota</taxon>
        <taxon>Fungi</taxon>
        <taxon>Dikarya</taxon>
        <taxon>Basidiomycota</taxon>
        <taxon>Agaricomycotina</taxon>
        <taxon>Agaricomycetes</taxon>
        <taxon>Agaricomycetidae</taxon>
        <taxon>Agaricales</taxon>
        <taxon>Tricholomatineae</taxon>
        <taxon>Lyophyllaceae</taxon>
        <taxon>Tricholomella</taxon>
    </lineage>
</organism>
<dbReference type="EMBL" id="JAACJP010000010">
    <property type="protein sequence ID" value="KAF5381807.1"/>
    <property type="molecule type" value="Genomic_DNA"/>
</dbReference>
<dbReference type="InterPro" id="IPR011010">
    <property type="entry name" value="DNA_brk_join_enz"/>
</dbReference>
<dbReference type="GO" id="GO:0003677">
    <property type="term" value="F:DNA binding"/>
    <property type="evidence" value="ECO:0007669"/>
    <property type="project" value="InterPro"/>
</dbReference>
<accession>A0A8H5HEF7</accession>
<evidence type="ECO:0000313" key="2">
    <source>
        <dbReference type="EMBL" id="KAF5381807.1"/>
    </source>
</evidence>
<keyword evidence="3" id="KW-1185">Reference proteome</keyword>
<dbReference type="InterPro" id="IPR052925">
    <property type="entry name" value="Phage_Integrase-like_Recomb"/>
</dbReference>
<reference evidence="2 3" key="1">
    <citation type="journal article" date="2020" name="ISME J.">
        <title>Uncovering the hidden diversity of litter-decomposition mechanisms in mushroom-forming fungi.</title>
        <authorList>
            <person name="Floudas D."/>
            <person name="Bentzer J."/>
            <person name="Ahren D."/>
            <person name="Johansson T."/>
            <person name="Persson P."/>
            <person name="Tunlid A."/>
        </authorList>
    </citation>
    <scope>NUCLEOTIDE SEQUENCE [LARGE SCALE GENOMIC DNA]</scope>
    <source>
        <strain evidence="2 3">CBS 661.87</strain>
    </source>
</reference>